<accession>A0ABV6YXY4</accession>
<dbReference type="CDD" id="cd21109">
    <property type="entry name" value="SPASM"/>
    <property type="match status" value="1"/>
</dbReference>
<evidence type="ECO:0000313" key="3">
    <source>
        <dbReference type="Proteomes" id="UP001594351"/>
    </source>
</evidence>
<feature type="domain" description="4Fe4S-binding SPASM" evidence="1">
    <location>
        <begin position="64"/>
        <end position="128"/>
    </location>
</feature>
<comment type="caution">
    <text evidence="2">The sequence shown here is derived from an EMBL/GenBank/DDBJ whole genome shotgun (WGS) entry which is preliminary data.</text>
</comment>
<dbReference type="Gene3D" id="3.20.20.70">
    <property type="entry name" value="Aldolase class I"/>
    <property type="match status" value="1"/>
</dbReference>
<dbReference type="EMBL" id="JBHPBY010000136">
    <property type="protein sequence ID" value="MFC1850936.1"/>
    <property type="molecule type" value="Genomic_DNA"/>
</dbReference>
<dbReference type="InterPro" id="IPR058240">
    <property type="entry name" value="rSAM_sf"/>
</dbReference>
<reference evidence="2 3" key="1">
    <citation type="submission" date="2024-09" db="EMBL/GenBank/DDBJ databases">
        <title>Laminarin stimulates single cell rates of sulfate reduction while oxygen inhibits transcriptomic activity in coastal marine sediment.</title>
        <authorList>
            <person name="Lindsay M."/>
            <person name="Orcutt B."/>
            <person name="Emerson D."/>
            <person name="Stepanauskas R."/>
            <person name="D'Angelo T."/>
        </authorList>
    </citation>
    <scope>NUCLEOTIDE SEQUENCE [LARGE SCALE GENOMIC DNA]</scope>
    <source>
        <strain evidence="2">SAG AM-311-K15</strain>
    </source>
</reference>
<dbReference type="InterPro" id="IPR013785">
    <property type="entry name" value="Aldolase_TIM"/>
</dbReference>
<dbReference type="Proteomes" id="UP001594351">
    <property type="component" value="Unassembled WGS sequence"/>
</dbReference>
<gene>
    <name evidence="2" type="ORF">ACFL27_12140</name>
</gene>
<dbReference type="SUPFAM" id="SSF102114">
    <property type="entry name" value="Radical SAM enzymes"/>
    <property type="match status" value="1"/>
</dbReference>
<name>A0ABV6YXY4_UNCC1</name>
<keyword evidence="3" id="KW-1185">Reference proteome</keyword>
<evidence type="ECO:0000259" key="1">
    <source>
        <dbReference type="Pfam" id="PF13186"/>
    </source>
</evidence>
<evidence type="ECO:0000313" key="2">
    <source>
        <dbReference type="EMBL" id="MFC1850936.1"/>
    </source>
</evidence>
<dbReference type="Pfam" id="PF13186">
    <property type="entry name" value="SPASM"/>
    <property type="match status" value="1"/>
</dbReference>
<sequence>MAFDTYRDWQEFTSLALSPPQIQSLCQDLMRVREHLESISLDHNIDDVLIKYKLGEDAWRQAACYIGWFFTRILVDGTVVPCPPCAVSMGNLTENSLEEIWNGADYLNFRRKTLVPGGSKSYSDWCDCNWCHHVKDNYRVYRFLKWIAPNVVK</sequence>
<protein>
    <submittedName>
        <fullName evidence="2">SPASM domain-containing protein</fullName>
    </submittedName>
</protein>
<dbReference type="InterPro" id="IPR023885">
    <property type="entry name" value="4Fe4S-binding_SPASM_dom"/>
</dbReference>
<organism evidence="2 3">
    <name type="scientific">candidate division CSSED10-310 bacterium</name>
    <dbReference type="NCBI Taxonomy" id="2855610"/>
    <lineage>
        <taxon>Bacteria</taxon>
        <taxon>Bacteria division CSSED10-310</taxon>
    </lineage>
</organism>
<proteinExistence type="predicted"/>